<dbReference type="Proteomes" id="UP000558488">
    <property type="component" value="Unassembled WGS sequence"/>
</dbReference>
<proteinExistence type="predicted"/>
<gene>
    <name evidence="1" type="ORF">mPipKuh1_009266</name>
</gene>
<evidence type="ECO:0000313" key="1">
    <source>
        <dbReference type="EMBL" id="KAF6304813.1"/>
    </source>
</evidence>
<dbReference type="AlphaFoldDB" id="A0A7J7TW50"/>
<accession>A0A7J7TW50</accession>
<keyword evidence="2" id="KW-1185">Reference proteome</keyword>
<comment type="caution">
    <text evidence="1">The sequence shown here is derived from an EMBL/GenBank/DDBJ whole genome shotgun (WGS) entry which is preliminary data.</text>
</comment>
<sequence>MNSEGNISQEYCASQHSTIKRESLMGDLWYGGSSNDDASGLKNKREKMGVICKTERFSKDSKSEFGLVFYKLVTLYFYRRPFCSVKHLDVLDHENVAKKEFVVRGRRAPRCTTSSDKFGASEGNP</sequence>
<evidence type="ECO:0000313" key="2">
    <source>
        <dbReference type="Proteomes" id="UP000558488"/>
    </source>
</evidence>
<reference evidence="1 2" key="1">
    <citation type="journal article" date="2020" name="Nature">
        <title>Six reference-quality genomes reveal evolution of bat adaptations.</title>
        <authorList>
            <person name="Jebb D."/>
            <person name="Huang Z."/>
            <person name="Pippel M."/>
            <person name="Hughes G.M."/>
            <person name="Lavrichenko K."/>
            <person name="Devanna P."/>
            <person name="Winkler S."/>
            <person name="Jermiin L.S."/>
            <person name="Skirmuntt E.C."/>
            <person name="Katzourakis A."/>
            <person name="Burkitt-Gray L."/>
            <person name="Ray D.A."/>
            <person name="Sullivan K.A.M."/>
            <person name="Roscito J.G."/>
            <person name="Kirilenko B.M."/>
            <person name="Davalos L.M."/>
            <person name="Corthals A.P."/>
            <person name="Power M.L."/>
            <person name="Jones G."/>
            <person name="Ransome R.D."/>
            <person name="Dechmann D.K.N."/>
            <person name="Locatelli A.G."/>
            <person name="Puechmaille S.J."/>
            <person name="Fedrigo O."/>
            <person name="Jarvis E.D."/>
            <person name="Hiller M."/>
            <person name="Vernes S.C."/>
            <person name="Myers E.W."/>
            <person name="Teeling E.C."/>
        </authorList>
    </citation>
    <scope>NUCLEOTIDE SEQUENCE [LARGE SCALE GENOMIC DNA]</scope>
    <source>
        <strain evidence="1">MPipKuh1</strain>
        <tissue evidence="1">Flight muscle</tissue>
    </source>
</reference>
<protein>
    <submittedName>
        <fullName evidence="1">Uncharacterized protein</fullName>
    </submittedName>
</protein>
<organism evidence="1 2">
    <name type="scientific">Pipistrellus kuhlii</name>
    <name type="common">Kuhl's pipistrelle</name>
    <dbReference type="NCBI Taxonomy" id="59472"/>
    <lineage>
        <taxon>Eukaryota</taxon>
        <taxon>Metazoa</taxon>
        <taxon>Chordata</taxon>
        <taxon>Craniata</taxon>
        <taxon>Vertebrata</taxon>
        <taxon>Euteleostomi</taxon>
        <taxon>Mammalia</taxon>
        <taxon>Eutheria</taxon>
        <taxon>Laurasiatheria</taxon>
        <taxon>Chiroptera</taxon>
        <taxon>Yangochiroptera</taxon>
        <taxon>Vespertilionidae</taxon>
        <taxon>Pipistrellus</taxon>
    </lineage>
</organism>
<dbReference type="EMBL" id="JACAGB010000024">
    <property type="protein sequence ID" value="KAF6304813.1"/>
    <property type="molecule type" value="Genomic_DNA"/>
</dbReference>
<name>A0A7J7TW50_PIPKU</name>